<dbReference type="OrthoDB" id="10520406at2759"/>
<reference evidence="2" key="1">
    <citation type="journal article" date="2015" name="PLoS Genet.">
        <title>The dynamic genome and transcriptome of the human fungal pathogen Blastomyces and close relative Emmonsia.</title>
        <authorList>
            <person name="Munoz J.F."/>
            <person name="Gauthier G.M."/>
            <person name="Desjardins C.A."/>
            <person name="Gallo J.E."/>
            <person name="Holder J."/>
            <person name="Sullivan T.D."/>
            <person name="Marty A.J."/>
            <person name="Carmen J.C."/>
            <person name="Chen Z."/>
            <person name="Ding L."/>
            <person name="Gujja S."/>
            <person name="Magrini V."/>
            <person name="Misas E."/>
            <person name="Mitreva M."/>
            <person name="Priest M."/>
            <person name="Saif S."/>
            <person name="Whiston E.A."/>
            <person name="Young S."/>
            <person name="Zeng Q."/>
            <person name="Goldman W.E."/>
            <person name="Mardis E.R."/>
            <person name="Taylor J.W."/>
            <person name="McEwen J.G."/>
            <person name="Clay O.K."/>
            <person name="Klein B.S."/>
            <person name="Cuomo C.A."/>
        </authorList>
    </citation>
    <scope>NUCLEOTIDE SEQUENCE [LARGE SCALE GENOMIC DNA]</scope>
    <source>
        <strain evidence="2">UAMH 139</strain>
    </source>
</reference>
<organism evidence="1 2">
    <name type="scientific">Blastomyces silverae</name>
    <dbReference type="NCBI Taxonomy" id="2060906"/>
    <lineage>
        <taxon>Eukaryota</taxon>
        <taxon>Fungi</taxon>
        <taxon>Dikarya</taxon>
        <taxon>Ascomycota</taxon>
        <taxon>Pezizomycotina</taxon>
        <taxon>Eurotiomycetes</taxon>
        <taxon>Eurotiomycetidae</taxon>
        <taxon>Onygenales</taxon>
        <taxon>Ajellomycetaceae</taxon>
        <taxon>Blastomyces</taxon>
    </lineage>
</organism>
<feature type="non-terminal residue" evidence="1">
    <location>
        <position position="1"/>
    </location>
</feature>
<dbReference type="EMBL" id="LDEV01000798">
    <property type="protein sequence ID" value="KLJ12582.1"/>
    <property type="molecule type" value="Genomic_DNA"/>
</dbReference>
<name>A0A0H1BNJ1_9EURO</name>
<proteinExistence type="predicted"/>
<protein>
    <submittedName>
        <fullName evidence="1">Uncharacterized protein</fullName>
    </submittedName>
</protein>
<dbReference type="AlphaFoldDB" id="A0A0H1BNJ1"/>
<evidence type="ECO:0000313" key="1">
    <source>
        <dbReference type="EMBL" id="KLJ12582.1"/>
    </source>
</evidence>
<gene>
    <name evidence="1" type="ORF">EMPG_12410</name>
</gene>
<sequence length="80" mass="8459">SLVMLPAPCSPVAVVEPAKFQRGRKEQYPRIGMRVLPGITLVVPGRAGTWGRPSSRQGIPGQVSKLLGATAAPLRAWLAS</sequence>
<keyword evidence="2" id="KW-1185">Reference proteome</keyword>
<feature type="non-terminal residue" evidence="1">
    <location>
        <position position="80"/>
    </location>
</feature>
<evidence type="ECO:0000313" key="2">
    <source>
        <dbReference type="Proteomes" id="UP000053573"/>
    </source>
</evidence>
<dbReference type="Proteomes" id="UP000053573">
    <property type="component" value="Unassembled WGS sequence"/>
</dbReference>
<accession>A0A0H1BNJ1</accession>
<comment type="caution">
    <text evidence="1">The sequence shown here is derived from an EMBL/GenBank/DDBJ whole genome shotgun (WGS) entry which is preliminary data.</text>
</comment>